<dbReference type="EMBL" id="AZHD01000011">
    <property type="protein sequence ID" value="OAA59126.1"/>
    <property type="molecule type" value="Genomic_DNA"/>
</dbReference>
<feature type="compositionally biased region" description="Low complexity" evidence="1">
    <location>
        <begin position="1"/>
        <end position="10"/>
    </location>
</feature>
<dbReference type="SUPFAM" id="SSF54373">
    <property type="entry name" value="FAD-linked reductases, C-terminal domain"/>
    <property type="match status" value="1"/>
</dbReference>
<keyword evidence="4" id="KW-1185">Reference proteome</keyword>
<dbReference type="InterPro" id="IPR050281">
    <property type="entry name" value="Flavin_monoamine_oxidase"/>
</dbReference>
<accession>A0A167S102</accession>
<name>A0A167S102_9HYPO</name>
<feature type="compositionally biased region" description="Basic and acidic residues" evidence="1">
    <location>
        <begin position="296"/>
        <end position="306"/>
    </location>
</feature>
<proteinExistence type="predicted"/>
<comment type="caution">
    <text evidence="3">The sequence shown here is derived from an EMBL/GenBank/DDBJ whole genome shotgun (WGS) entry which is preliminary data.</text>
</comment>
<dbReference type="PRINTS" id="PR00419">
    <property type="entry name" value="ADXRDTASE"/>
</dbReference>
<reference evidence="3 4" key="1">
    <citation type="journal article" date="2016" name="Genome Biol. Evol.">
        <title>Divergent and convergent evolution of fungal pathogenicity.</title>
        <authorList>
            <person name="Shang Y."/>
            <person name="Xiao G."/>
            <person name="Zheng P."/>
            <person name="Cen K."/>
            <person name="Zhan S."/>
            <person name="Wang C."/>
        </authorList>
    </citation>
    <scope>NUCLEOTIDE SEQUENCE [LARGE SCALE GENOMIC DNA]</scope>
    <source>
        <strain evidence="3 4">RCEF 264</strain>
    </source>
</reference>
<sequence length="630" mass="67309">MDAYCLFDSSSTRRDSSRLDQDLKTIRRYSLPAPDGPSDKARSPTNHQRPPHIGVVGAGIAGLRCADILLQHGFRVTVLEGRHRLGGRLHQARLVRTTDSGGDESKENSDDSPLVDMGPNWIHGTKDNPILDLVRATDTLACSYDVDATDGSELAGAVFASDGALLPYAAGKALATVMWTIVEEAFVHSNQHCGAIDPAASLHDFFLQRLPAHVPDTVPGYAEQRARVLQMADFWGAFVGSPITRQSLKYFWLEECIEGENLFCAGTYKKVLDRLVEPVVRGAAVHYGQVVTRIASEERRDRDDHANGSGGSNDDTTTTQAGVVTMTTACGDVFAFDEVVCTAPLGWLQRHLDAFAPPLPPRLAQAVTSIGYGALEKVYIAFSAPFWQGPPVAAATGGTDDHTAARDPEARGVRGFCQWLAPGVYAQPSNPQHWSQEAVDLSALPPAAAHPTLLFYLFGDQSQHVTDTLAALAGGGGGGRPSAHPDEPPNPKQAAFLVDYFRPYYARLPHYDAADPRCQPTGCLASNWRHDPLAGHGSYSNFQVGLAAGDEDVRVMRVGVPSRGLWLAGEHTAPFVALGTATGAYWSGESVGRRLADAYGRSKVGAADAAADATADATAADPQPQACHGD</sequence>
<dbReference type="AlphaFoldDB" id="A0A167S102"/>
<protein>
    <submittedName>
        <fullName evidence="3">Amine oxidase</fullName>
    </submittedName>
</protein>
<dbReference type="InterPro" id="IPR036188">
    <property type="entry name" value="FAD/NAD-bd_sf"/>
</dbReference>
<gene>
    <name evidence="3" type="ORF">SPI_06328</name>
</gene>
<dbReference type="GO" id="GO:0003682">
    <property type="term" value="F:chromatin binding"/>
    <property type="evidence" value="ECO:0007669"/>
    <property type="project" value="TreeGrafter"/>
</dbReference>
<feature type="domain" description="Amine oxidase" evidence="2">
    <location>
        <begin position="60"/>
        <end position="396"/>
    </location>
</feature>
<dbReference type="GO" id="GO:0050660">
    <property type="term" value="F:flavin adenine dinucleotide binding"/>
    <property type="evidence" value="ECO:0007669"/>
    <property type="project" value="TreeGrafter"/>
</dbReference>
<dbReference type="OrthoDB" id="5046242at2759"/>
<feature type="domain" description="Amine oxidase" evidence="2">
    <location>
        <begin position="519"/>
        <end position="591"/>
    </location>
</feature>
<evidence type="ECO:0000313" key="3">
    <source>
        <dbReference type="EMBL" id="OAA59126.1"/>
    </source>
</evidence>
<dbReference type="SUPFAM" id="SSF51905">
    <property type="entry name" value="FAD/NAD(P)-binding domain"/>
    <property type="match status" value="1"/>
</dbReference>
<feature type="region of interest" description="Disordered" evidence="1">
    <location>
        <begin position="296"/>
        <end position="319"/>
    </location>
</feature>
<feature type="region of interest" description="Disordered" evidence="1">
    <location>
        <begin position="1"/>
        <end position="51"/>
    </location>
</feature>
<evidence type="ECO:0000256" key="1">
    <source>
        <dbReference type="SAM" id="MobiDB-lite"/>
    </source>
</evidence>
<feature type="region of interest" description="Disordered" evidence="1">
    <location>
        <begin position="610"/>
        <end position="630"/>
    </location>
</feature>
<dbReference type="PANTHER" id="PTHR10742:SF414">
    <property type="entry name" value="CONTAINING AMINE OXIDASE, PUTATIVE (AFU_ORTHOLOGUE AFUA_3G12150)-RELATED"/>
    <property type="match status" value="1"/>
</dbReference>
<dbReference type="Pfam" id="PF01593">
    <property type="entry name" value="Amino_oxidase"/>
    <property type="match status" value="2"/>
</dbReference>
<evidence type="ECO:0000313" key="4">
    <source>
        <dbReference type="Proteomes" id="UP000076874"/>
    </source>
</evidence>
<dbReference type="STRING" id="1081102.A0A167S102"/>
<dbReference type="Proteomes" id="UP000076874">
    <property type="component" value="Unassembled WGS sequence"/>
</dbReference>
<dbReference type="InterPro" id="IPR002937">
    <property type="entry name" value="Amino_oxidase"/>
</dbReference>
<dbReference type="PANTHER" id="PTHR10742">
    <property type="entry name" value="FLAVIN MONOAMINE OXIDASE"/>
    <property type="match status" value="1"/>
</dbReference>
<evidence type="ECO:0000259" key="2">
    <source>
        <dbReference type="Pfam" id="PF01593"/>
    </source>
</evidence>
<dbReference type="Gene3D" id="3.90.660.10">
    <property type="match status" value="1"/>
</dbReference>
<dbReference type="Gene3D" id="3.50.50.60">
    <property type="entry name" value="FAD/NAD(P)-binding domain"/>
    <property type="match status" value="1"/>
</dbReference>
<dbReference type="GO" id="GO:0016491">
    <property type="term" value="F:oxidoreductase activity"/>
    <property type="evidence" value="ECO:0007669"/>
    <property type="project" value="InterPro"/>
</dbReference>
<feature type="compositionally biased region" description="Basic and acidic residues" evidence="1">
    <location>
        <begin position="11"/>
        <end position="25"/>
    </location>
</feature>
<dbReference type="GO" id="GO:0006338">
    <property type="term" value="P:chromatin remodeling"/>
    <property type="evidence" value="ECO:0007669"/>
    <property type="project" value="TreeGrafter"/>
</dbReference>
<organism evidence="3 4">
    <name type="scientific">Niveomyces insectorum RCEF 264</name>
    <dbReference type="NCBI Taxonomy" id="1081102"/>
    <lineage>
        <taxon>Eukaryota</taxon>
        <taxon>Fungi</taxon>
        <taxon>Dikarya</taxon>
        <taxon>Ascomycota</taxon>
        <taxon>Pezizomycotina</taxon>
        <taxon>Sordariomycetes</taxon>
        <taxon>Hypocreomycetidae</taxon>
        <taxon>Hypocreales</taxon>
        <taxon>Cordycipitaceae</taxon>
        <taxon>Niveomyces</taxon>
    </lineage>
</organism>
<feature type="region of interest" description="Disordered" evidence="1">
    <location>
        <begin position="93"/>
        <end position="116"/>
    </location>
</feature>